<keyword evidence="1" id="KW-1133">Transmembrane helix</keyword>
<proteinExistence type="predicted"/>
<evidence type="ECO:0000313" key="2">
    <source>
        <dbReference type="EMBL" id="MFB9679448.1"/>
    </source>
</evidence>
<protein>
    <submittedName>
        <fullName evidence="2">Uncharacterized protein</fullName>
    </submittedName>
</protein>
<keyword evidence="1" id="KW-0812">Transmembrane</keyword>
<keyword evidence="1" id="KW-0472">Membrane</keyword>
<evidence type="ECO:0000256" key="1">
    <source>
        <dbReference type="SAM" id="Phobius"/>
    </source>
</evidence>
<comment type="caution">
    <text evidence="2">The sequence shown here is derived from an EMBL/GenBank/DDBJ whole genome shotgun (WGS) entry which is preliminary data.</text>
</comment>
<gene>
    <name evidence="2" type="ORF">ACFFRH_28540</name>
</gene>
<reference evidence="2 3" key="1">
    <citation type="submission" date="2024-09" db="EMBL/GenBank/DDBJ databases">
        <authorList>
            <person name="Sun Q."/>
            <person name="Mori K."/>
        </authorList>
    </citation>
    <scope>NUCLEOTIDE SEQUENCE [LARGE SCALE GENOMIC DNA]</scope>
    <source>
        <strain evidence="2 3">JCM 3028</strain>
    </source>
</reference>
<dbReference type="RefSeq" id="WP_344747581.1">
    <property type="nucleotide sequence ID" value="NZ_BAAAWW010000133.1"/>
</dbReference>
<dbReference type="EMBL" id="JBHMBS010000016">
    <property type="protein sequence ID" value="MFB9679448.1"/>
    <property type="molecule type" value="Genomic_DNA"/>
</dbReference>
<accession>A0ABV5TK02</accession>
<keyword evidence="3" id="KW-1185">Reference proteome</keyword>
<organism evidence="2 3">
    <name type="scientific">Streptosporangium vulgare</name>
    <dbReference type="NCBI Taxonomy" id="46190"/>
    <lineage>
        <taxon>Bacteria</taxon>
        <taxon>Bacillati</taxon>
        <taxon>Actinomycetota</taxon>
        <taxon>Actinomycetes</taxon>
        <taxon>Streptosporangiales</taxon>
        <taxon>Streptosporangiaceae</taxon>
        <taxon>Streptosporangium</taxon>
    </lineage>
</organism>
<evidence type="ECO:0000313" key="3">
    <source>
        <dbReference type="Proteomes" id="UP001589610"/>
    </source>
</evidence>
<dbReference type="Proteomes" id="UP001589610">
    <property type="component" value="Unassembled WGS sequence"/>
</dbReference>
<feature type="transmembrane region" description="Helical" evidence="1">
    <location>
        <begin position="32"/>
        <end position="51"/>
    </location>
</feature>
<sequence length="76" mass="8328">MSGLGRWSLGIGVGLLVVAVLCRALNLIPVTVITGLLGLIALGMAGYDAIYEWQGRVDLRRREARAHREREGRQGR</sequence>
<feature type="transmembrane region" description="Helical" evidence="1">
    <location>
        <begin position="7"/>
        <end position="26"/>
    </location>
</feature>
<name>A0ABV5TK02_9ACTN</name>